<dbReference type="HAMAP" id="MF_00569">
    <property type="entry name" value="NadA_type3"/>
    <property type="match status" value="1"/>
</dbReference>
<keyword evidence="15" id="KW-1185">Reference proteome</keyword>
<accession>A0A0R1Q502</accession>
<evidence type="ECO:0000256" key="9">
    <source>
        <dbReference type="ARBA" id="ARBA00023004"/>
    </source>
</evidence>
<dbReference type="Gene3D" id="3.40.50.10800">
    <property type="entry name" value="NadA-like"/>
    <property type="match status" value="3"/>
</dbReference>
<evidence type="ECO:0000256" key="11">
    <source>
        <dbReference type="ARBA" id="ARBA00050125"/>
    </source>
</evidence>
<dbReference type="UniPathway" id="UPA00253">
    <property type="reaction ID" value="UER00327"/>
</dbReference>
<dbReference type="Proteomes" id="UP000051155">
    <property type="component" value="Unassembled WGS sequence"/>
</dbReference>
<evidence type="ECO:0000256" key="6">
    <source>
        <dbReference type="ARBA" id="ARBA00022642"/>
    </source>
</evidence>
<evidence type="ECO:0000256" key="13">
    <source>
        <dbReference type="HAMAP-Rule" id="MF_00569"/>
    </source>
</evidence>
<dbReference type="GO" id="GO:0034628">
    <property type="term" value="P:'de novo' NAD+ biosynthetic process from L-aspartate"/>
    <property type="evidence" value="ECO:0007669"/>
    <property type="project" value="TreeGrafter"/>
</dbReference>
<keyword evidence="6 13" id="KW-0662">Pyridine nucleotide biosynthesis</keyword>
<keyword evidence="8 13" id="KW-0479">Metal-binding</keyword>
<dbReference type="InterPro" id="IPR003473">
    <property type="entry name" value="NadA"/>
</dbReference>
<reference evidence="14 15" key="1">
    <citation type="journal article" date="2015" name="Genome Announc.">
        <title>Expanding the biotechnology potential of lactobacilli through comparative genomics of 213 strains and associated genera.</title>
        <authorList>
            <person name="Sun Z."/>
            <person name="Harris H.M."/>
            <person name="McCann A."/>
            <person name="Guo C."/>
            <person name="Argimon S."/>
            <person name="Zhang W."/>
            <person name="Yang X."/>
            <person name="Jeffery I.B."/>
            <person name="Cooney J.C."/>
            <person name="Kagawa T.F."/>
            <person name="Liu W."/>
            <person name="Song Y."/>
            <person name="Salvetti E."/>
            <person name="Wrobel A."/>
            <person name="Rasinkangas P."/>
            <person name="Parkhill J."/>
            <person name="Rea M.C."/>
            <person name="O'Sullivan O."/>
            <person name="Ritari J."/>
            <person name="Douillard F.P."/>
            <person name="Paul Ross R."/>
            <person name="Yang R."/>
            <person name="Briner A.E."/>
            <person name="Felis G.E."/>
            <person name="de Vos W.M."/>
            <person name="Barrangou R."/>
            <person name="Klaenhammer T.R."/>
            <person name="Caufield P.W."/>
            <person name="Cui Y."/>
            <person name="Zhang H."/>
            <person name="O'Toole P.W."/>
        </authorList>
    </citation>
    <scope>NUCLEOTIDE SEQUENCE [LARGE SCALE GENOMIC DNA]</scope>
    <source>
        <strain evidence="14 15">DSM 19971</strain>
    </source>
</reference>
<evidence type="ECO:0000313" key="15">
    <source>
        <dbReference type="Proteomes" id="UP000051155"/>
    </source>
</evidence>
<gene>
    <name evidence="13" type="primary">nadA</name>
    <name evidence="14" type="ORF">FD20_GL002462</name>
</gene>
<dbReference type="OrthoDB" id="9801204at2"/>
<evidence type="ECO:0000313" key="14">
    <source>
        <dbReference type="EMBL" id="KRL37924.1"/>
    </source>
</evidence>
<dbReference type="EMBL" id="AZEG01000008">
    <property type="protein sequence ID" value="KRL37924.1"/>
    <property type="molecule type" value="Genomic_DNA"/>
</dbReference>
<dbReference type="GO" id="GO:0051539">
    <property type="term" value="F:4 iron, 4 sulfur cluster binding"/>
    <property type="evidence" value="ECO:0007669"/>
    <property type="project" value="UniProtKB-KW"/>
</dbReference>
<keyword evidence="5 13" id="KW-0963">Cytoplasm</keyword>
<keyword evidence="7 13" id="KW-0808">Transferase</keyword>
<comment type="subcellular location">
    <subcellularLocation>
        <location evidence="13">Cytoplasm</location>
    </subcellularLocation>
</comment>
<comment type="catalytic activity">
    <reaction evidence="11">
        <text>iminosuccinate + dihydroxyacetone phosphate = quinolinate + phosphate + 2 H2O + H(+)</text>
        <dbReference type="Rhea" id="RHEA:25888"/>
        <dbReference type="ChEBI" id="CHEBI:15377"/>
        <dbReference type="ChEBI" id="CHEBI:15378"/>
        <dbReference type="ChEBI" id="CHEBI:29959"/>
        <dbReference type="ChEBI" id="CHEBI:43474"/>
        <dbReference type="ChEBI" id="CHEBI:57642"/>
        <dbReference type="ChEBI" id="CHEBI:77875"/>
        <dbReference type="EC" id="2.5.1.72"/>
    </reaction>
    <physiologicalReaction direction="left-to-right" evidence="11">
        <dbReference type="Rhea" id="RHEA:25889"/>
    </physiologicalReaction>
</comment>
<evidence type="ECO:0000256" key="8">
    <source>
        <dbReference type="ARBA" id="ARBA00022723"/>
    </source>
</evidence>
<dbReference type="FunFam" id="3.40.50.10800:FF:000001">
    <property type="entry name" value="Quinolinate synthase A"/>
    <property type="match status" value="1"/>
</dbReference>
<feature type="binding site" evidence="13">
    <location>
        <position position="269"/>
    </location>
    <ligand>
        <name>iminosuccinate</name>
        <dbReference type="ChEBI" id="CHEBI:77875"/>
    </ligand>
</feature>
<dbReference type="PANTHER" id="PTHR30573:SF0">
    <property type="entry name" value="QUINOLINATE SYNTHASE, CHLOROPLASTIC"/>
    <property type="match status" value="1"/>
</dbReference>
<keyword evidence="10 13" id="KW-0411">Iron-sulfur</keyword>
<feature type="binding site" evidence="13">
    <location>
        <position position="43"/>
    </location>
    <ligand>
        <name>iminosuccinate</name>
        <dbReference type="ChEBI" id="CHEBI:77875"/>
    </ligand>
</feature>
<feature type="binding site" evidence="13">
    <location>
        <position position="107"/>
    </location>
    <ligand>
        <name>[4Fe-4S] cluster</name>
        <dbReference type="ChEBI" id="CHEBI:49883"/>
    </ligand>
</feature>
<evidence type="ECO:0000256" key="3">
    <source>
        <dbReference type="ARBA" id="ARBA00012669"/>
    </source>
</evidence>
<evidence type="ECO:0000256" key="12">
    <source>
        <dbReference type="ARBA" id="ARBA00073059"/>
    </source>
</evidence>
<evidence type="ECO:0000256" key="1">
    <source>
        <dbReference type="ARBA" id="ARBA00003791"/>
    </source>
</evidence>
<dbReference type="STRING" id="1423812.FD20_GL002462"/>
<evidence type="ECO:0000256" key="4">
    <source>
        <dbReference type="ARBA" id="ARBA00022485"/>
    </source>
</evidence>
<dbReference type="InterPro" id="IPR023515">
    <property type="entry name" value="Quinolinate_synth_A_type3"/>
</dbReference>
<comment type="pathway">
    <text evidence="2 13">Cofactor biosynthesis; NAD(+) biosynthesis; quinolinate from iminoaspartate: step 1/1.</text>
</comment>
<evidence type="ECO:0000256" key="5">
    <source>
        <dbReference type="ARBA" id="ARBA00022490"/>
    </source>
</evidence>
<feature type="binding site" evidence="13">
    <location>
        <begin position="138"/>
        <end position="140"/>
    </location>
    <ligand>
        <name>iminosuccinate</name>
        <dbReference type="ChEBI" id="CHEBI:77875"/>
    </ligand>
</feature>
<dbReference type="RefSeq" id="WP_057736594.1">
    <property type="nucleotide sequence ID" value="NZ_AZEG01000008.1"/>
</dbReference>
<dbReference type="NCBIfam" id="TIGR00550">
    <property type="entry name" value="nadA"/>
    <property type="match status" value="1"/>
</dbReference>
<dbReference type="GO" id="GO:0046872">
    <property type="term" value="F:metal ion binding"/>
    <property type="evidence" value="ECO:0007669"/>
    <property type="project" value="UniProtKB-KW"/>
</dbReference>
<evidence type="ECO:0000256" key="10">
    <source>
        <dbReference type="ARBA" id="ARBA00023014"/>
    </source>
</evidence>
<feature type="binding site" evidence="13">
    <location>
        <position position="316"/>
    </location>
    <ligand>
        <name>[4Fe-4S] cluster</name>
        <dbReference type="ChEBI" id="CHEBI:49883"/>
    </ligand>
</feature>
<dbReference type="NCBIfam" id="NF006883">
    <property type="entry name" value="PRK09375.2-4"/>
    <property type="match status" value="1"/>
</dbReference>
<dbReference type="PATRIC" id="fig|1423812.3.peg.2616"/>
<dbReference type="AlphaFoldDB" id="A0A0R1Q502"/>
<dbReference type="EC" id="2.5.1.72" evidence="3 13"/>
<dbReference type="SUPFAM" id="SSF142754">
    <property type="entry name" value="NadA-like"/>
    <property type="match status" value="1"/>
</dbReference>
<feature type="binding site" evidence="13">
    <location>
        <begin position="252"/>
        <end position="254"/>
    </location>
    <ligand>
        <name>iminosuccinate</name>
        <dbReference type="ChEBI" id="CHEBI:77875"/>
    </ligand>
</feature>
<comment type="function">
    <text evidence="1 13">Catalyzes the condensation of iminoaspartate with dihydroxyacetone phosphate to form quinolinate.</text>
</comment>
<proteinExistence type="inferred from homology"/>
<comment type="similarity">
    <text evidence="13">Belongs to the quinolinate synthase family. Type 3 subfamily.</text>
</comment>
<sequence length="365" mass="40679">MNLPNITEKLKLAQYYDEDPKEQVKRINKIKREFGKDLFLVAHHYQKDEIVQFADATGDSLKLAQVASRNKQARKIVFCGVHFMAETADILTDNDQDVILPDPTAGCSMADMANAFQVTTAWNYLTQKYGTDIMPVTYVNSSAAIKSFVGKKNGIVVTSGNALKVVAWALKKKKRLFFLPDQHLGRNTALKLGIAKSELGVWNPLTDTLLADDPQALKIILWNGYCSVHQQFNVAQIKKLRLAYPDIKVIVHPECKNDVVNAADEVGSTAAIIKYIQQAPLGTRIAVGTDNNLVKRLQKEYTNKKVMLLNPIACSCVLMNRIDLPHLAFTMDSLVNNSADLNVIKVNDETAFWAKKALDTMLNLS</sequence>
<comment type="cofactor">
    <cofactor evidence="13">
        <name>[4Fe-4S] cluster</name>
        <dbReference type="ChEBI" id="CHEBI:49883"/>
    </cofactor>
    <text evidence="13">Binds 1 [4Fe-4S] cluster per subunit.</text>
</comment>
<organism evidence="14 15">
    <name type="scientific">Liquorilactobacillus uvarum DSM 19971</name>
    <dbReference type="NCBI Taxonomy" id="1423812"/>
    <lineage>
        <taxon>Bacteria</taxon>
        <taxon>Bacillati</taxon>
        <taxon>Bacillota</taxon>
        <taxon>Bacilli</taxon>
        <taxon>Lactobacillales</taxon>
        <taxon>Lactobacillaceae</taxon>
        <taxon>Liquorilactobacillus</taxon>
    </lineage>
</organism>
<keyword evidence="9 13" id="KW-0408">Iron</keyword>
<keyword evidence="4 13" id="KW-0004">4Fe-4S</keyword>
<dbReference type="Pfam" id="PF02445">
    <property type="entry name" value="NadA"/>
    <property type="match status" value="1"/>
</dbReference>
<evidence type="ECO:0000256" key="2">
    <source>
        <dbReference type="ARBA" id="ARBA00005065"/>
    </source>
</evidence>
<dbReference type="InterPro" id="IPR036094">
    <property type="entry name" value="NadA_sf"/>
</dbReference>
<protein>
    <recommendedName>
        <fullName evidence="12 13">Quinolinate synthase</fullName>
        <ecNumber evidence="3 13">2.5.1.72</ecNumber>
    </recommendedName>
</protein>
<dbReference type="PANTHER" id="PTHR30573">
    <property type="entry name" value="QUINOLINATE SYNTHETASE A"/>
    <property type="match status" value="1"/>
</dbReference>
<dbReference type="GO" id="GO:0005829">
    <property type="term" value="C:cytosol"/>
    <property type="evidence" value="ECO:0007669"/>
    <property type="project" value="TreeGrafter"/>
</dbReference>
<feature type="binding site" evidence="13">
    <location>
        <position position="226"/>
    </location>
    <ligand>
        <name>[4Fe-4S] cluster</name>
        <dbReference type="ChEBI" id="CHEBI:49883"/>
    </ligand>
</feature>
<dbReference type="GO" id="GO:0008987">
    <property type="term" value="F:quinolinate synthetase A activity"/>
    <property type="evidence" value="ECO:0007669"/>
    <property type="project" value="UniProtKB-UniRule"/>
</dbReference>
<feature type="binding site" evidence="13">
    <location>
        <position position="60"/>
    </location>
    <ligand>
        <name>iminosuccinate</name>
        <dbReference type="ChEBI" id="CHEBI:77875"/>
    </ligand>
</feature>
<name>A0A0R1Q502_9LACO</name>
<evidence type="ECO:0000256" key="7">
    <source>
        <dbReference type="ARBA" id="ARBA00022679"/>
    </source>
</evidence>
<comment type="caution">
    <text evidence="14">The sequence shown here is derived from an EMBL/GenBank/DDBJ whole genome shotgun (WGS) entry which is preliminary data.</text>
</comment>
<feature type="binding site" evidence="13">
    <location>
        <position position="159"/>
    </location>
    <ligand>
        <name>iminosuccinate</name>
        <dbReference type="ChEBI" id="CHEBI:77875"/>
    </ligand>
</feature>